<comment type="similarity">
    <text evidence="1">Belongs to the cytochrome P450 family.</text>
</comment>
<reference evidence="5" key="1">
    <citation type="journal article" date="2019" name="Int. J. Syst. Evol. Microbiol.">
        <title>The Global Catalogue of Microorganisms (GCM) 10K type strain sequencing project: providing services to taxonomists for standard genome sequencing and annotation.</title>
        <authorList>
            <consortium name="The Broad Institute Genomics Platform"/>
            <consortium name="The Broad Institute Genome Sequencing Center for Infectious Disease"/>
            <person name="Wu L."/>
            <person name="Ma J."/>
        </authorList>
    </citation>
    <scope>NUCLEOTIDE SEQUENCE [LARGE SCALE GENOMIC DNA]</scope>
    <source>
        <strain evidence="5">CGMCC 1.12286</strain>
    </source>
</reference>
<gene>
    <name evidence="4" type="ORF">ACFSB2_17010</name>
</gene>
<dbReference type="InterPro" id="IPR036396">
    <property type="entry name" value="Cyt_P450_sf"/>
</dbReference>
<keyword evidence="3" id="KW-0560">Oxidoreductase</keyword>
<evidence type="ECO:0000313" key="5">
    <source>
        <dbReference type="Proteomes" id="UP001597079"/>
    </source>
</evidence>
<dbReference type="Proteomes" id="UP001597079">
    <property type="component" value="Unassembled WGS sequence"/>
</dbReference>
<dbReference type="RefSeq" id="WP_377944304.1">
    <property type="nucleotide sequence ID" value="NZ_JBHUCX010000058.1"/>
</dbReference>
<dbReference type="PANTHER" id="PTHR46696">
    <property type="entry name" value="P450, PUTATIVE (EUROFUNG)-RELATED"/>
    <property type="match status" value="1"/>
</dbReference>
<dbReference type="Gene3D" id="1.10.630.10">
    <property type="entry name" value="Cytochrome P450"/>
    <property type="match status" value="1"/>
</dbReference>
<dbReference type="SUPFAM" id="SSF48264">
    <property type="entry name" value="Cytochrome P450"/>
    <property type="match status" value="1"/>
</dbReference>
<sequence length="136" mass="15524">MEREVGYAWRRNLLINSLILAEIDGERLSEDDLLSFCKLLSLVGHVTIVKLIGNSIWNLLENRPALESLRLHPKRVPHVIEEVLRYRCPVHMVVRVAAEDTVLGGQSVNLFAIRTDKGFTGSNLFQMVNVLRFMDL</sequence>
<evidence type="ECO:0000256" key="2">
    <source>
        <dbReference type="ARBA" id="ARBA00022617"/>
    </source>
</evidence>
<keyword evidence="2" id="KW-0479">Metal-binding</keyword>
<name>A0ABW4JKP9_9BACL</name>
<proteinExistence type="inferred from homology"/>
<evidence type="ECO:0000256" key="3">
    <source>
        <dbReference type="ARBA" id="ARBA00023033"/>
    </source>
</evidence>
<keyword evidence="2" id="KW-0349">Heme</keyword>
<protein>
    <submittedName>
        <fullName evidence="4">Uncharacterized protein</fullName>
    </submittedName>
</protein>
<evidence type="ECO:0000313" key="4">
    <source>
        <dbReference type="EMBL" id="MFD1676404.1"/>
    </source>
</evidence>
<comment type="caution">
    <text evidence="4">The sequence shown here is derived from an EMBL/GenBank/DDBJ whole genome shotgun (WGS) entry which is preliminary data.</text>
</comment>
<keyword evidence="3" id="KW-0503">Monooxygenase</keyword>
<accession>A0ABW4JKP9</accession>
<dbReference type="EMBL" id="JBHUCX010000058">
    <property type="protein sequence ID" value="MFD1676404.1"/>
    <property type="molecule type" value="Genomic_DNA"/>
</dbReference>
<organism evidence="4 5">
    <name type="scientific">Alicyclobacillus fodiniaquatilis</name>
    <dbReference type="NCBI Taxonomy" id="1661150"/>
    <lineage>
        <taxon>Bacteria</taxon>
        <taxon>Bacillati</taxon>
        <taxon>Bacillota</taxon>
        <taxon>Bacilli</taxon>
        <taxon>Bacillales</taxon>
        <taxon>Alicyclobacillaceae</taxon>
        <taxon>Alicyclobacillus</taxon>
    </lineage>
</organism>
<evidence type="ECO:0000256" key="1">
    <source>
        <dbReference type="ARBA" id="ARBA00010617"/>
    </source>
</evidence>
<dbReference type="PANTHER" id="PTHR46696:SF1">
    <property type="entry name" value="CYTOCHROME P450 YJIB-RELATED"/>
    <property type="match status" value="1"/>
</dbReference>
<keyword evidence="5" id="KW-1185">Reference proteome</keyword>
<keyword evidence="2" id="KW-0408">Iron</keyword>